<dbReference type="InterPro" id="IPR019734">
    <property type="entry name" value="TPR_rpt"/>
</dbReference>
<dbReference type="Gene3D" id="1.25.40.10">
    <property type="entry name" value="Tetratricopeptide repeat domain"/>
    <property type="match status" value="1"/>
</dbReference>
<dbReference type="InterPro" id="IPR011990">
    <property type="entry name" value="TPR-like_helical_dom_sf"/>
</dbReference>
<dbReference type="PROSITE" id="PS50005">
    <property type="entry name" value="TPR"/>
    <property type="match status" value="1"/>
</dbReference>
<reference evidence="2 3" key="1">
    <citation type="journal article" date="2016" name="Nat. Commun.">
        <title>Thousands of microbial genomes shed light on interconnected biogeochemical processes in an aquifer system.</title>
        <authorList>
            <person name="Anantharaman K."/>
            <person name="Brown C.T."/>
            <person name="Hug L.A."/>
            <person name="Sharon I."/>
            <person name="Castelle C.J."/>
            <person name="Probst A.J."/>
            <person name="Thomas B.C."/>
            <person name="Singh A."/>
            <person name="Wilkins M.J."/>
            <person name="Karaoz U."/>
            <person name="Brodie E.L."/>
            <person name="Williams K.H."/>
            <person name="Hubbard S.S."/>
            <person name="Banfield J.F."/>
        </authorList>
    </citation>
    <scope>NUCLEOTIDE SEQUENCE [LARGE SCALE GENOMIC DNA]</scope>
</reference>
<sequence>MKKSIVIVIIILVVTSVFFVWQRGWLRDGEESTIILREDLPPAPAGYKTLKEDPAFVAEIPADIVKKYREGFDEIIKTIEEHPDSFGAWFNMGSIKSVFGDFQGAEEAWLYATQISPLQARSLMNLGDLYRNKLKNYEKAEWAYISAIERHDASVDSVALYRELASLYRFSYTEKKEFAISILEQGIEADLGNDSELFTLAGMWAWEDGDFEKAAGFYEQYLTVNPDQVEAKKDLERIRRREPLP</sequence>
<dbReference type="Proteomes" id="UP000177480">
    <property type="component" value="Unassembled WGS sequence"/>
</dbReference>
<proteinExistence type="predicted"/>
<feature type="repeat" description="TPR" evidence="1">
    <location>
        <begin position="195"/>
        <end position="228"/>
    </location>
</feature>
<dbReference type="EMBL" id="MHNK01000019">
    <property type="protein sequence ID" value="OGZ43151.1"/>
    <property type="molecule type" value="Genomic_DNA"/>
</dbReference>
<gene>
    <name evidence="2" type="ORF">A2719_00425</name>
</gene>
<evidence type="ECO:0000313" key="2">
    <source>
        <dbReference type="EMBL" id="OGZ43151.1"/>
    </source>
</evidence>
<dbReference type="Pfam" id="PF13181">
    <property type="entry name" value="TPR_8"/>
    <property type="match status" value="1"/>
</dbReference>
<keyword evidence="1" id="KW-0802">TPR repeat</keyword>
<evidence type="ECO:0000313" key="3">
    <source>
        <dbReference type="Proteomes" id="UP000177480"/>
    </source>
</evidence>
<accession>A0A1G2G003</accession>
<dbReference type="SUPFAM" id="SSF48452">
    <property type="entry name" value="TPR-like"/>
    <property type="match status" value="1"/>
</dbReference>
<comment type="caution">
    <text evidence="2">The sequence shown here is derived from an EMBL/GenBank/DDBJ whole genome shotgun (WGS) entry which is preliminary data.</text>
</comment>
<name>A0A1G2G003_9BACT</name>
<protein>
    <submittedName>
        <fullName evidence="2">Uncharacterized protein</fullName>
    </submittedName>
</protein>
<organism evidence="2 3">
    <name type="scientific">Candidatus Ryanbacteria bacterium RIFCSPHIGHO2_01_FULL_45_22</name>
    <dbReference type="NCBI Taxonomy" id="1802114"/>
    <lineage>
        <taxon>Bacteria</taxon>
        <taxon>Candidatus Ryaniibacteriota</taxon>
    </lineage>
</organism>
<evidence type="ECO:0000256" key="1">
    <source>
        <dbReference type="PROSITE-ProRule" id="PRU00339"/>
    </source>
</evidence>
<dbReference type="STRING" id="1802114.A2719_00425"/>
<dbReference type="AlphaFoldDB" id="A0A1G2G003"/>